<protein>
    <submittedName>
        <fullName evidence="6">TMEM14 protein-like protein</fullName>
    </submittedName>
</protein>
<reference evidence="6" key="1">
    <citation type="submission" date="2020-05" db="EMBL/GenBank/DDBJ databases">
        <title>Mycena genomes resolve the evolution of fungal bioluminescence.</title>
        <authorList>
            <person name="Tsai I.J."/>
        </authorList>
    </citation>
    <scope>NUCLEOTIDE SEQUENCE</scope>
    <source>
        <strain evidence="6">171206Taipei</strain>
    </source>
</reference>
<dbReference type="InterPro" id="IPR005349">
    <property type="entry name" value="TMEM14"/>
</dbReference>
<dbReference type="GeneID" id="59343166"/>
<dbReference type="InterPro" id="IPR044890">
    <property type="entry name" value="TMEM14_sf"/>
</dbReference>
<keyword evidence="3" id="KW-0812">Transmembrane</keyword>
<dbReference type="Gene3D" id="1.10.10.1740">
    <property type="entry name" value="Transmembrane protein 14-like"/>
    <property type="match status" value="1"/>
</dbReference>
<evidence type="ECO:0000313" key="6">
    <source>
        <dbReference type="EMBL" id="KAF7310085.1"/>
    </source>
</evidence>
<evidence type="ECO:0000256" key="5">
    <source>
        <dbReference type="ARBA" id="ARBA00023136"/>
    </source>
</evidence>
<dbReference type="RefSeq" id="XP_037223535.1">
    <property type="nucleotide sequence ID" value="XM_037360650.1"/>
</dbReference>
<dbReference type="Pfam" id="PF03647">
    <property type="entry name" value="Tmemb_14"/>
    <property type="match status" value="1"/>
</dbReference>
<dbReference type="GO" id="GO:0016020">
    <property type="term" value="C:membrane"/>
    <property type="evidence" value="ECO:0007669"/>
    <property type="project" value="UniProtKB-SubCell"/>
</dbReference>
<dbReference type="EMBL" id="JACAZF010000003">
    <property type="protein sequence ID" value="KAF7310085.1"/>
    <property type="molecule type" value="Genomic_DNA"/>
</dbReference>
<keyword evidence="7" id="KW-1185">Reference proteome</keyword>
<evidence type="ECO:0000256" key="3">
    <source>
        <dbReference type="ARBA" id="ARBA00022692"/>
    </source>
</evidence>
<dbReference type="Proteomes" id="UP000636479">
    <property type="component" value="Unassembled WGS sequence"/>
</dbReference>
<comment type="caution">
    <text evidence="6">The sequence shown here is derived from an EMBL/GenBank/DDBJ whole genome shotgun (WGS) entry which is preliminary data.</text>
</comment>
<dbReference type="OrthoDB" id="5620at2759"/>
<dbReference type="AlphaFoldDB" id="A0A8H6T156"/>
<proteinExistence type="inferred from homology"/>
<evidence type="ECO:0000256" key="1">
    <source>
        <dbReference type="ARBA" id="ARBA00004370"/>
    </source>
</evidence>
<keyword evidence="4" id="KW-1133">Transmembrane helix</keyword>
<evidence type="ECO:0000313" key="7">
    <source>
        <dbReference type="Proteomes" id="UP000636479"/>
    </source>
</evidence>
<comment type="subcellular location">
    <subcellularLocation>
        <location evidence="1">Membrane</location>
    </subcellularLocation>
</comment>
<comment type="similarity">
    <text evidence="2">Belongs to the TMEM14 family.</text>
</comment>
<organism evidence="6 7">
    <name type="scientific">Mycena indigotica</name>
    <dbReference type="NCBI Taxonomy" id="2126181"/>
    <lineage>
        <taxon>Eukaryota</taxon>
        <taxon>Fungi</taxon>
        <taxon>Dikarya</taxon>
        <taxon>Basidiomycota</taxon>
        <taxon>Agaricomycotina</taxon>
        <taxon>Agaricomycetes</taxon>
        <taxon>Agaricomycetidae</taxon>
        <taxon>Agaricales</taxon>
        <taxon>Marasmiineae</taxon>
        <taxon>Mycenaceae</taxon>
        <taxon>Mycena</taxon>
    </lineage>
</organism>
<evidence type="ECO:0000256" key="2">
    <source>
        <dbReference type="ARBA" id="ARBA00007590"/>
    </source>
</evidence>
<evidence type="ECO:0000256" key="4">
    <source>
        <dbReference type="ARBA" id="ARBA00022989"/>
    </source>
</evidence>
<accession>A0A8H6T156</accession>
<keyword evidence="5" id="KW-0472">Membrane</keyword>
<gene>
    <name evidence="6" type="ORF">MIND_00381800</name>
</gene>
<sequence>MSAYPAFAMGGFCLLGGLTGFARTRSIPSLVAGVGVGAAYLWAGDRIRKGQQNGIEAAIGASAVLFAGSAPRMLKGPVPAMLTATSTAAGIYYGKTAYALRRHDAENPHAH</sequence>
<name>A0A8H6T156_9AGAR</name>